<gene>
    <name evidence="1" type="ORF">Pro02_75070</name>
</gene>
<organism evidence="1 2">
    <name type="scientific">Planobispora rosea</name>
    <dbReference type="NCBI Taxonomy" id="35762"/>
    <lineage>
        <taxon>Bacteria</taxon>
        <taxon>Bacillati</taxon>
        <taxon>Actinomycetota</taxon>
        <taxon>Actinomycetes</taxon>
        <taxon>Streptosporangiales</taxon>
        <taxon>Streptosporangiaceae</taxon>
        <taxon>Planobispora</taxon>
    </lineage>
</organism>
<accession>A0A8J3S952</accession>
<dbReference type="EMBL" id="BOOI01000104">
    <property type="protein sequence ID" value="GIH89099.1"/>
    <property type="molecule type" value="Genomic_DNA"/>
</dbReference>
<evidence type="ECO:0000313" key="1">
    <source>
        <dbReference type="EMBL" id="GIH89099.1"/>
    </source>
</evidence>
<evidence type="ECO:0000313" key="2">
    <source>
        <dbReference type="Proteomes" id="UP000655044"/>
    </source>
</evidence>
<keyword evidence="2" id="KW-1185">Reference proteome</keyword>
<dbReference type="RefSeq" id="WP_189244074.1">
    <property type="nucleotide sequence ID" value="NZ_BMQP01000074.1"/>
</dbReference>
<name>A0A8J3S952_PLARO</name>
<comment type="caution">
    <text evidence="1">The sequence shown here is derived from an EMBL/GenBank/DDBJ whole genome shotgun (WGS) entry which is preliminary data.</text>
</comment>
<proteinExistence type="predicted"/>
<dbReference type="Proteomes" id="UP000655044">
    <property type="component" value="Unassembled WGS sequence"/>
</dbReference>
<dbReference type="AlphaFoldDB" id="A0A8J3S952"/>
<sequence>MSPVVPRFGALMIRQAGRVPARASKTIPIICGPAKPSRYGRRDGMADAHLAPIVGLTA</sequence>
<protein>
    <submittedName>
        <fullName evidence="1">Uncharacterized protein</fullName>
    </submittedName>
</protein>
<reference evidence="1" key="1">
    <citation type="submission" date="2021-01" db="EMBL/GenBank/DDBJ databases">
        <title>Whole genome shotgun sequence of Planobispora rosea NBRC 15558.</title>
        <authorList>
            <person name="Komaki H."/>
            <person name="Tamura T."/>
        </authorList>
    </citation>
    <scope>NUCLEOTIDE SEQUENCE</scope>
    <source>
        <strain evidence="1">NBRC 15558</strain>
    </source>
</reference>